<gene>
    <name evidence="1" type="ORF">CK203_085831</name>
</gene>
<protein>
    <submittedName>
        <fullName evidence="1">Uncharacterized protein</fullName>
    </submittedName>
</protein>
<dbReference type="AlphaFoldDB" id="A0A438DIC9"/>
<evidence type="ECO:0000313" key="2">
    <source>
        <dbReference type="Proteomes" id="UP000288805"/>
    </source>
</evidence>
<dbReference type="EMBL" id="QGNW01001610">
    <property type="protein sequence ID" value="RVW35232.1"/>
    <property type="molecule type" value="Genomic_DNA"/>
</dbReference>
<name>A0A438DIC9_VITVI</name>
<dbReference type="PANTHER" id="PTHR47832">
    <property type="entry name" value="DNA PHOTOLYASE"/>
    <property type="match status" value="1"/>
</dbReference>
<dbReference type="Gene3D" id="3.40.50.1820">
    <property type="entry name" value="alpha/beta hydrolase"/>
    <property type="match status" value="1"/>
</dbReference>
<dbReference type="SUPFAM" id="SSF53474">
    <property type="entry name" value="alpha/beta-Hydrolases"/>
    <property type="match status" value="1"/>
</dbReference>
<accession>A0A438DIC9</accession>
<dbReference type="PANTHER" id="PTHR47832:SF1">
    <property type="entry name" value="DNA PHOTOLYASE"/>
    <property type="match status" value="1"/>
</dbReference>
<sequence length="112" mass="12638">MVGCKTPFALLEIETPKHSKNCYPAKMARADDWLLNEMLRSSYDPGVLVVLERVKDPISDSESKLAMLREHFAGIVIKELSAGHCPHDELPEEVNYIICDWIATIESKLLLV</sequence>
<dbReference type="InterPro" id="IPR029058">
    <property type="entry name" value="AB_hydrolase_fold"/>
</dbReference>
<reference evidence="1 2" key="1">
    <citation type="journal article" date="2018" name="PLoS Genet.">
        <title>Population sequencing reveals clonal diversity and ancestral inbreeding in the grapevine cultivar Chardonnay.</title>
        <authorList>
            <person name="Roach M.J."/>
            <person name="Johnson D.L."/>
            <person name="Bohlmann J."/>
            <person name="van Vuuren H.J."/>
            <person name="Jones S.J."/>
            <person name="Pretorius I.S."/>
            <person name="Schmidt S.A."/>
            <person name="Borneman A.R."/>
        </authorList>
    </citation>
    <scope>NUCLEOTIDE SEQUENCE [LARGE SCALE GENOMIC DNA]</scope>
    <source>
        <strain evidence="2">cv. Chardonnay</strain>
        <tissue evidence="1">Leaf</tissue>
    </source>
</reference>
<dbReference type="Proteomes" id="UP000288805">
    <property type="component" value="Unassembled WGS sequence"/>
</dbReference>
<organism evidence="1 2">
    <name type="scientific">Vitis vinifera</name>
    <name type="common">Grape</name>
    <dbReference type="NCBI Taxonomy" id="29760"/>
    <lineage>
        <taxon>Eukaryota</taxon>
        <taxon>Viridiplantae</taxon>
        <taxon>Streptophyta</taxon>
        <taxon>Embryophyta</taxon>
        <taxon>Tracheophyta</taxon>
        <taxon>Spermatophyta</taxon>
        <taxon>Magnoliopsida</taxon>
        <taxon>eudicotyledons</taxon>
        <taxon>Gunneridae</taxon>
        <taxon>Pentapetalae</taxon>
        <taxon>rosids</taxon>
        <taxon>Vitales</taxon>
        <taxon>Vitaceae</taxon>
        <taxon>Viteae</taxon>
        <taxon>Vitis</taxon>
    </lineage>
</organism>
<evidence type="ECO:0000313" key="1">
    <source>
        <dbReference type="EMBL" id="RVW35232.1"/>
    </source>
</evidence>
<proteinExistence type="predicted"/>
<comment type="caution">
    <text evidence="1">The sequence shown here is derived from an EMBL/GenBank/DDBJ whole genome shotgun (WGS) entry which is preliminary data.</text>
</comment>